<dbReference type="OrthoDB" id="189226at2759"/>
<reference evidence="2" key="1">
    <citation type="submission" date="2020-04" db="EMBL/GenBank/DDBJ databases">
        <authorList>
            <person name="Alioto T."/>
            <person name="Alioto T."/>
            <person name="Gomez Garrido J."/>
        </authorList>
    </citation>
    <scope>NUCLEOTIDE SEQUENCE</scope>
    <source>
        <strain evidence="2">A484AB</strain>
    </source>
</reference>
<dbReference type="Proteomes" id="UP001152795">
    <property type="component" value="Unassembled WGS sequence"/>
</dbReference>
<dbReference type="CDD" id="cd07990">
    <property type="entry name" value="LPLAT_LCLAT1-like"/>
    <property type="match status" value="1"/>
</dbReference>
<dbReference type="InterPro" id="IPR002123">
    <property type="entry name" value="Plipid/glycerol_acylTrfase"/>
</dbReference>
<feature type="domain" description="Phospholipid/glycerol acyltransferase" evidence="1">
    <location>
        <begin position="5"/>
        <end position="68"/>
    </location>
</feature>
<dbReference type="GO" id="GO:0003841">
    <property type="term" value="F:1-acylglycerol-3-phosphate O-acyltransferase activity"/>
    <property type="evidence" value="ECO:0007669"/>
    <property type="project" value="TreeGrafter"/>
</dbReference>
<dbReference type="GO" id="GO:0012505">
    <property type="term" value="C:endomembrane system"/>
    <property type="evidence" value="ECO:0007669"/>
    <property type="project" value="TreeGrafter"/>
</dbReference>
<keyword evidence="3" id="KW-1185">Reference proteome</keyword>
<dbReference type="AlphaFoldDB" id="A0A6S7J2B0"/>
<dbReference type="PANTHER" id="PTHR10983">
    <property type="entry name" value="1-ACYLGLYCEROL-3-PHOSPHATE ACYLTRANSFERASE-RELATED"/>
    <property type="match status" value="1"/>
</dbReference>
<evidence type="ECO:0000259" key="1">
    <source>
        <dbReference type="Pfam" id="PF01553"/>
    </source>
</evidence>
<dbReference type="PANTHER" id="PTHR10983:SF24">
    <property type="entry name" value="1-ACYLGLYCEROL-3-PHOSPHATE O-ACYLTRANSFERASE 3, ISOFORM E-RELATED"/>
    <property type="match status" value="1"/>
</dbReference>
<protein>
    <submittedName>
        <fullName evidence="2">1-acyl-sn-glycerol-3-phosphate acyltransferase gamma-like isoform X1</fullName>
    </submittedName>
</protein>
<dbReference type="SUPFAM" id="SSF69593">
    <property type="entry name" value="Glycerol-3-phosphate (1)-acyltransferase"/>
    <property type="match status" value="1"/>
</dbReference>
<evidence type="ECO:0000313" key="2">
    <source>
        <dbReference type="EMBL" id="CAB4023199.1"/>
    </source>
</evidence>
<comment type="caution">
    <text evidence="2">The sequence shown here is derived from an EMBL/GenBank/DDBJ whole genome shotgun (WGS) entry which is preliminary data.</text>
</comment>
<evidence type="ECO:0000313" key="3">
    <source>
        <dbReference type="Proteomes" id="UP001152795"/>
    </source>
</evidence>
<keyword evidence="2" id="KW-0012">Acyltransferase</keyword>
<name>A0A6S7J2B0_PARCT</name>
<dbReference type="EMBL" id="CACRXK020012366">
    <property type="protein sequence ID" value="CAB4023199.1"/>
    <property type="molecule type" value="Genomic_DNA"/>
</dbReference>
<gene>
    <name evidence="2" type="ORF">PACLA_8A078923</name>
</gene>
<accession>A0A6S7J2B0</accession>
<proteinExistence type="predicted"/>
<organism evidence="2 3">
    <name type="scientific">Paramuricea clavata</name>
    <name type="common">Red gorgonian</name>
    <name type="synonym">Violescent sea-whip</name>
    <dbReference type="NCBI Taxonomy" id="317549"/>
    <lineage>
        <taxon>Eukaryota</taxon>
        <taxon>Metazoa</taxon>
        <taxon>Cnidaria</taxon>
        <taxon>Anthozoa</taxon>
        <taxon>Octocorallia</taxon>
        <taxon>Malacalcyonacea</taxon>
        <taxon>Plexauridae</taxon>
        <taxon>Paramuricea</taxon>
    </lineage>
</organism>
<sequence>MKGFLKFLPVIGWMWWFAEYVFLKRNWDSDVPVLKKSLERLKDFPIPFFLGIFPEGTRFTEAKHLNSLEFTRSRGLPELQHHLFPRTKGVAITLKYLKDVGKFQ</sequence>
<dbReference type="Pfam" id="PF01553">
    <property type="entry name" value="Acyltransferase"/>
    <property type="match status" value="1"/>
</dbReference>
<keyword evidence="2" id="KW-0808">Transferase</keyword>